<dbReference type="Proteomes" id="UP000485484">
    <property type="component" value="Unassembled WGS sequence"/>
</dbReference>
<reference evidence="1" key="1">
    <citation type="submission" date="2017-02" db="EMBL/GenBank/DDBJ databases">
        <title>Delving into the versatile metabolic prowess of the omnipresent phylum Bacteroidetes.</title>
        <authorList>
            <person name="Nobu M.K."/>
            <person name="Mei R."/>
            <person name="Narihiro T."/>
            <person name="Kuroda K."/>
            <person name="Liu W.-T."/>
        </authorList>
    </citation>
    <scope>NUCLEOTIDE SEQUENCE</scope>
    <source>
        <strain evidence="1">ADurb.Bin417</strain>
    </source>
</reference>
<dbReference type="InterPro" id="IPR015943">
    <property type="entry name" value="WD40/YVTN_repeat-like_dom_sf"/>
</dbReference>
<proteinExistence type="predicted"/>
<accession>A0A1V5MI01</accession>
<evidence type="ECO:0000313" key="1">
    <source>
        <dbReference type="EMBL" id="OPZ92877.1"/>
    </source>
</evidence>
<dbReference type="Gene3D" id="2.130.10.10">
    <property type="entry name" value="YVTN repeat-like/Quinoprotein amine dehydrogenase"/>
    <property type="match status" value="1"/>
</dbReference>
<organism evidence="1">
    <name type="scientific">candidate division TA06 bacterium ADurb.Bin417</name>
    <dbReference type="NCBI Taxonomy" id="1852828"/>
    <lineage>
        <taxon>Bacteria</taxon>
        <taxon>Bacteria division TA06</taxon>
    </lineage>
</organism>
<dbReference type="SUPFAM" id="SSF82171">
    <property type="entry name" value="DPP6 N-terminal domain-like"/>
    <property type="match status" value="1"/>
</dbReference>
<gene>
    <name evidence="1" type="ORF">BWY73_00592</name>
</gene>
<name>A0A1V5MI01_UNCT6</name>
<evidence type="ECO:0008006" key="2">
    <source>
        <dbReference type="Google" id="ProtNLM"/>
    </source>
</evidence>
<comment type="caution">
    <text evidence="1">The sequence shown here is derived from an EMBL/GenBank/DDBJ whole genome shotgun (WGS) entry which is preliminary data.</text>
</comment>
<dbReference type="EMBL" id="MWAK01000061">
    <property type="protein sequence ID" value="OPZ92877.1"/>
    <property type="molecule type" value="Genomic_DNA"/>
</dbReference>
<protein>
    <recommendedName>
        <fullName evidence="2">Oligogalacturonide lyase</fullName>
    </recommendedName>
</protein>
<dbReference type="AlphaFoldDB" id="A0A1V5MI01"/>
<sequence length="409" mass="46749">MEKGFSDKNLSSGRRFKLTEQIREVETGARAHYFIHEEPSQEQIFYYCSPAISDDGRYIPCCSNVSGAWQIHVIDRREKVSIQLSNIEGGVPVGDPHCYLPEKNQIFFIDRRSAYAANIEDASVLRLFEAPAGNFITTISARGNYLAFPYFEHVARGRLPEGRHFSGYPALSHRPRSIIVAIDLRTGDAAEVWGDYSFLCHVELSPVDDDLVMFCDQSWERRQQEVYLVRRSFCEDKRAWPVLAAPGGDYRGRTLDYIGHSFFTRDGQVAAQYCEYGNLDAKMNFTDTAMFNLVIDPDGYHKRKAKFPGSGKPTHVHCQTAGGLWVGDGWARPDGRLDNGWISLIRNNFETQETESWPLLPTNHTWDRPFHPHPWISPNEDFVVLAHNTGKSDNHMVLVELPERFRTKK</sequence>